<keyword evidence="5" id="KW-0407">Ion channel</keyword>
<comment type="caution">
    <text evidence="5">The sequence shown here is derived from an EMBL/GenBank/DDBJ whole genome shotgun (WGS) entry which is preliminary data.</text>
</comment>
<keyword evidence="2" id="KW-1133">Transmembrane helix</keyword>
<feature type="transmembrane region" description="Helical" evidence="2">
    <location>
        <begin position="20"/>
        <end position="37"/>
    </location>
</feature>
<evidence type="ECO:0000313" key="6">
    <source>
        <dbReference type="Proteomes" id="UP000626697"/>
    </source>
</evidence>
<proteinExistence type="predicted"/>
<dbReference type="EMBL" id="JACJHX010000005">
    <property type="protein sequence ID" value="MBA9026950.1"/>
    <property type="molecule type" value="Genomic_DNA"/>
</dbReference>
<evidence type="ECO:0000313" key="5">
    <source>
        <dbReference type="EMBL" id="MBA9026950.1"/>
    </source>
</evidence>
<dbReference type="GO" id="GO:0034220">
    <property type="term" value="P:monoatomic ion transmembrane transport"/>
    <property type="evidence" value="ECO:0007669"/>
    <property type="project" value="UniProtKB-KW"/>
</dbReference>
<sequence>MIRLRKFDGSFSRWPNLFRLLGVIAIFLFSFGMLIHFTEPKTFPTLYDGIWWAIVTMATVGYGDYAPTSDFGRAIGILLILSGAGLVSSYFASVSAIAATSEQTYRQGKKKFNGTDHVIIVGWNERSRSIIEELHERKQRLQIVLIDDSLTEHPLPLTNIHFIQGKATADSVLLRANIEQADRVLITADLRQNEFQTDMFSILTLLAIKGLNKDLFCLVEILTVDQLENALRAGADGLIETNRFASDYMLKKLMGELDVTELLDDSTVSLGSLALKNGWEQLTYKELTILLLEEHIIVVGIIRKGKNLLPPPLETKVFSDDILLVMR</sequence>
<keyword evidence="5" id="KW-0406">Ion transport</keyword>
<accession>A0ABR6CPJ8</accession>
<dbReference type="Proteomes" id="UP000626697">
    <property type="component" value="Unassembled WGS sequence"/>
</dbReference>
<keyword evidence="5" id="KW-0813">Transport</keyword>
<keyword evidence="6" id="KW-1185">Reference proteome</keyword>
<dbReference type="InterPro" id="IPR036291">
    <property type="entry name" value="NAD(P)-bd_dom_sf"/>
</dbReference>
<dbReference type="InterPro" id="IPR006037">
    <property type="entry name" value="RCK_C"/>
</dbReference>
<dbReference type="Pfam" id="PF07885">
    <property type="entry name" value="Ion_trans_2"/>
    <property type="match status" value="1"/>
</dbReference>
<keyword evidence="2" id="KW-0472">Membrane</keyword>
<dbReference type="InterPro" id="IPR003148">
    <property type="entry name" value="RCK_N"/>
</dbReference>
<gene>
    <name evidence="5" type="ORF">HNP81_002235</name>
</gene>
<dbReference type="Gene3D" id="1.10.287.70">
    <property type="match status" value="1"/>
</dbReference>
<evidence type="ECO:0000259" key="3">
    <source>
        <dbReference type="PROSITE" id="PS51201"/>
    </source>
</evidence>
<comment type="subcellular location">
    <subcellularLocation>
        <location evidence="1">Cell membrane</location>
        <topology evidence="1">Multi-pass membrane protein</topology>
    </subcellularLocation>
</comment>
<protein>
    <submittedName>
        <fullName evidence="5">Voltage-gated potassium channel</fullName>
    </submittedName>
</protein>
<dbReference type="Pfam" id="PF02254">
    <property type="entry name" value="TrkA_N"/>
    <property type="match status" value="1"/>
</dbReference>
<feature type="transmembrane region" description="Helical" evidence="2">
    <location>
        <begin position="77"/>
        <end position="99"/>
    </location>
</feature>
<dbReference type="PANTHER" id="PTHR43833">
    <property type="entry name" value="POTASSIUM CHANNEL PROTEIN 2-RELATED-RELATED"/>
    <property type="match status" value="1"/>
</dbReference>
<dbReference type="InterPro" id="IPR013099">
    <property type="entry name" value="K_chnl_dom"/>
</dbReference>
<dbReference type="Gene3D" id="3.40.50.720">
    <property type="entry name" value="NAD(P)-binding Rossmann-like Domain"/>
    <property type="match status" value="1"/>
</dbReference>
<feature type="domain" description="RCK N-terminal" evidence="3">
    <location>
        <begin position="115"/>
        <end position="239"/>
    </location>
</feature>
<dbReference type="InterPro" id="IPR050721">
    <property type="entry name" value="Trk_Ktr_HKT_K-transport"/>
</dbReference>
<evidence type="ECO:0000256" key="1">
    <source>
        <dbReference type="ARBA" id="ARBA00004651"/>
    </source>
</evidence>
<evidence type="ECO:0000259" key="4">
    <source>
        <dbReference type="PROSITE" id="PS51202"/>
    </source>
</evidence>
<dbReference type="PANTHER" id="PTHR43833:SF9">
    <property type="entry name" value="POTASSIUM CHANNEL PROTEIN YUGO-RELATED"/>
    <property type="match status" value="1"/>
</dbReference>
<name>A0ABR6CPJ8_9BACI</name>
<dbReference type="RefSeq" id="WP_182502621.1">
    <property type="nucleotide sequence ID" value="NZ_JACJHX010000005.1"/>
</dbReference>
<reference evidence="5 6" key="1">
    <citation type="submission" date="2020-08" db="EMBL/GenBank/DDBJ databases">
        <title>Genomic Encyclopedia of Type Strains, Phase IV (KMG-IV): sequencing the most valuable type-strain genomes for metagenomic binning, comparative biology and taxonomic classification.</title>
        <authorList>
            <person name="Goeker M."/>
        </authorList>
    </citation>
    <scope>NUCLEOTIDE SEQUENCE [LARGE SCALE GENOMIC DNA]</scope>
    <source>
        <strain evidence="5 6">DSM 105481</strain>
    </source>
</reference>
<dbReference type="PROSITE" id="PS51201">
    <property type="entry name" value="RCK_N"/>
    <property type="match status" value="1"/>
</dbReference>
<organism evidence="5 6">
    <name type="scientific">Peribacillus huizhouensis</name>
    <dbReference type="NCBI Taxonomy" id="1501239"/>
    <lineage>
        <taxon>Bacteria</taxon>
        <taxon>Bacillati</taxon>
        <taxon>Bacillota</taxon>
        <taxon>Bacilli</taxon>
        <taxon>Bacillales</taxon>
        <taxon>Bacillaceae</taxon>
        <taxon>Peribacillus</taxon>
    </lineage>
</organism>
<evidence type="ECO:0000256" key="2">
    <source>
        <dbReference type="SAM" id="Phobius"/>
    </source>
</evidence>
<dbReference type="SUPFAM" id="SSF51735">
    <property type="entry name" value="NAD(P)-binding Rossmann-fold domains"/>
    <property type="match status" value="1"/>
</dbReference>
<dbReference type="PROSITE" id="PS51202">
    <property type="entry name" value="RCK_C"/>
    <property type="match status" value="1"/>
</dbReference>
<feature type="domain" description="RCK C-terminal" evidence="4">
    <location>
        <begin position="257"/>
        <end position="327"/>
    </location>
</feature>
<dbReference type="SUPFAM" id="SSF81324">
    <property type="entry name" value="Voltage-gated potassium channels"/>
    <property type="match status" value="1"/>
</dbReference>
<keyword evidence="2" id="KW-0812">Transmembrane</keyword>